<feature type="region of interest" description="Disordered" evidence="1">
    <location>
        <begin position="461"/>
        <end position="499"/>
    </location>
</feature>
<feature type="compositionally biased region" description="Basic and acidic residues" evidence="1">
    <location>
        <begin position="327"/>
        <end position="344"/>
    </location>
</feature>
<comment type="caution">
    <text evidence="2">The sequence shown here is derived from an EMBL/GenBank/DDBJ whole genome shotgun (WGS) entry which is preliminary data.</text>
</comment>
<feature type="region of interest" description="Disordered" evidence="1">
    <location>
        <begin position="18"/>
        <end position="60"/>
    </location>
</feature>
<feature type="region of interest" description="Disordered" evidence="1">
    <location>
        <begin position="134"/>
        <end position="171"/>
    </location>
</feature>
<evidence type="ECO:0000256" key="1">
    <source>
        <dbReference type="SAM" id="MobiDB-lite"/>
    </source>
</evidence>
<dbReference type="EMBL" id="JBGBPQ010000001">
    <property type="protein sequence ID" value="KAL1529107.1"/>
    <property type="molecule type" value="Genomic_DNA"/>
</dbReference>
<organism evidence="2 3">
    <name type="scientific">Prymnesium parvum</name>
    <name type="common">Toxic golden alga</name>
    <dbReference type="NCBI Taxonomy" id="97485"/>
    <lineage>
        <taxon>Eukaryota</taxon>
        <taxon>Haptista</taxon>
        <taxon>Haptophyta</taxon>
        <taxon>Prymnesiophyceae</taxon>
        <taxon>Prymnesiales</taxon>
        <taxon>Prymnesiaceae</taxon>
        <taxon>Prymnesium</taxon>
    </lineage>
</organism>
<feature type="compositionally biased region" description="Basic and acidic residues" evidence="1">
    <location>
        <begin position="267"/>
        <end position="306"/>
    </location>
</feature>
<dbReference type="AlphaFoldDB" id="A0AB34K732"/>
<gene>
    <name evidence="2" type="ORF">AB1Y20_000067</name>
</gene>
<feature type="region of interest" description="Disordered" evidence="1">
    <location>
        <begin position="249"/>
        <end position="306"/>
    </location>
</feature>
<feature type="compositionally biased region" description="Basic and acidic residues" evidence="1">
    <location>
        <begin position="462"/>
        <end position="482"/>
    </location>
</feature>
<proteinExistence type="predicted"/>
<accession>A0AB34K732</accession>
<feature type="region of interest" description="Disordered" evidence="1">
    <location>
        <begin position="327"/>
        <end position="359"/>
    </location>
</feature>
<evidence type="ECO:0000313" key="3">
    <source>
        <dbReference type="Proteomes" id="UP001515480"/>
    </source>
</evidence>
<feature type="region of interest" description="Disordered" evidence="1">
    <location>
        <begin position="388"/>
        <end position="409"/>
    </location>
</feature>
<feature type="compositionally biased region" description="Polar residues" evidence="1">
    <location>
        <begin position="20"/>
        <end position="32"/>
    </location>
</feature>
<reference evidence="2 3" key="1">
    <citation type="journal article" date="2024" name="Science">
        <title>Giant polyketide synthase enzymes in the biosynthesis of giant marine polyether toxins.</title>
        <authorList>
            <person name="Fallon T.R."/>
            <person name="Shende V.V."/>
            <person name="Wierzbicki I.H."/>
            <person name="Pendleton A.L."/>
            <person name="Watervoot N.F."/>
            <person name="Auber R.P."/>
            <person name="Gonzalez D.J."/>
            <person name="Wisecaver J.H."/>
            <person name="Moore B.S."/>
        </authorList>
    </citation>
    <scope>NUCLEOTIDE SEQUENCE [LARGE SCALE GENOMIC DNA]</scope>
    <source>
        <strain evidence="2 3">12B1</strain>
    </source>
</reference>
<sequence length="661" mass="72155">MPVAEDGDGVQGVVVRYTKPSKSWRSGNSRQQRGAIHDVRKPSVVGISREPRPAAGTPWTQRYPAWWTEASEAATEASDVASEVSDHTLSDSVALSDTGKAEYIWDLPVPKPVLIDSASEGATSASEDIHAAALGGRSSLGTQTPRTGLELRTPYPRMASMPNEGRKQPAPGLARKEIYRKQMTKTGRSRLLAEATNEATWPLCTGTREEPRGLALHSTLREPMREPIRGASYDTHEVRDSLKRGRRGHALHSTFREPYRGAPPSKQEVRDSLIGERRGHTLREPHRGASPSKHEGRDSVNGEGRGHVLREPYRGASHCAHEVRDSVNGDRRGHATHSTLREAYRGPPYGAHEVSASATGERHAVHSTLREPLHKVYHGANEFCDSLKGEQRGHASPSTLGEPHHGASRGTHDVVVSFLQNFPADQLGAGSHGADASCIQGFEHAFAPACFRSSGWPAGGGLDDRPASPDERSISDDAELSRRRLPSGPCGPRHTHRGGDIGQMIEQMADPYFDLNGECAYLYSPLLYEISKNKWNEACGGIEKIDHFCCEPIEPGAPLEKGDSPKCDWAHDDSEWRPDSLCVEGSDAQTSTASPDYLFSNGRLYWSLGEPATNYEVDDAFASSPTAIAGRPTCTRQTYSSDAHPNRSSCKWYIDLNALTI</sequence>
<evidence type="ECO:0000313" key="2">
    <source>
        <dbReference type="EMBL" id="KAL1529107.1"/>
    </source>
</evidence>
<name>A0AB34K732_PRYPA</name>
<keyword evidence="3" id="KW-1185">Reference proteome</keyword>
<dbReference type="Proteomes" id="UP001515480">
    <property type="component" value="Unassembled WGS sequence"/>
</dbReference>
<protein>
    <submittedName>
        <fullName evidence="2">Uncharacterized protein</fullName>
    </submittedName>
</protein>